<keyword evidence="6" id="KW-1185">Reference proteome</keyword>
<evidence type="ECO:0000313" key="5">
    <source>
        <dbReference type="EMBL" id="KZX16125.1"/>
    </source>
</evidence>
<dbReference type="InterPro" id="IPR007074">
    <property type="entry name" value="LicD/FKTN/FKRP_NTP_transf"/>
</dbReference>
<evidence type="ECO:0000256" key="2">
    <source>
        <dbReference type="ARBA" id="ARBA00022679"/>
    </source>
</evidence>
<dbReference type="GO" id="GO:0009100">
    <property type="term" value="P:glycoprotein metabolic process"/>
    <property type="evidence" value="ECO:0007669"/>
    <property type="project" value="UniProtKB-ARBA"/>
</dbReference>
<dbReference type="AlphaFoldDB" id="A0A166DZS3"/>
<evidence type="ECO:0000256" key="1">
    <source>
        <dbReference type="ARBA" id="ARBA00022676"/>
    </source>
</evidence>
<dbReference type="Gene3D" id="3.90.550.10">
    <property type="entry name" value="Spore Coat Polysaccharide Biosynthesis Protein SpsA, Chain A"/>
    <property type="match status" value="2"/>
</dbReference>
<comment type="caution">
    <text evidence="5">The sequence shown here is derived from an EMBL/GenBank/DDBJ whole genome shotgun (WGS) entry which is preliminary data.</text>
</comment>
<protein>
    <submittedName>
        <fullName evidence="5">Putative glycosyltransferase EpsJ</fullName>
        <ecNumber evidence="5">2.4.-.-</ecNumber>
    </submittedName>
</protein>
<dbReference type="EC" id="2.4.-.-" evidence="5"/>
<dbReference type="Pfam" id="PF00535">
    <property type="entry name" value="Glycos_transf_2"/>
    <property type="match status" value="2"/>
</dbReference>
<accession>A0A166DZS3</accession>
<dbReference type="Proteomes" id="UP000077275">
    <property type="component" value="Unassembled WGS sequence"/>
</dbReference>
<evidence type="ECO:0000259" key="4">
    <source>
        <dbReference type="Pfam" id="PF04991"/>
    </source>
</evidence>
<dbReference type="RefSeq" id="WP_067259591.1">
    <property type="nucleotide sequence ID" value="NZ_LWMW01000098.1"/>
</dbReference>
<gene>
    <name evidence="5" type="primary">epsJ_1</name>
    <name evidence="5" type="ORF">MBCUT_09910</name>
</gene>
<reference evidence="5 6" key="1">
    <citation type="submission" date="2016-04" db="EMBL/GenBank/DDBJ databases">
        <title>Genome sequence of Methanobrevibacter cuticularis DSM 11139.</title>
        <authorList>
            <person name="Poehlein A."/>
            <person name="Seedorf H."/>
            <person name="Daniel R."/>
        </authorList>
    </citation>
    <scope>NUCLEOTIDE SEQUENCE [LARGE SCALE GENOMIC DNA]</scope>
    <source>
        <strain evidence="5 6">DSM 11139</strain>
    </source>
</reference>
<sequence length="1074" mass="127518">MPKISVILPIYNVESYLKETLNSIINQTLEEIEIICINDGSTDNSLKILEEYAKKDKRFIILNQENSGAGVARNKGLKISKGEYLSFLDGDDIFELDMLEKAYAKSKKLSLDLLNFGVNDFNEDLSDSKRIPHDINKKYLPKKEVFNYKDFPKYVFNTFQNWTWNKLFKREFILKNNIKFQEIHRTNDLLFTSKALIKAKRISILDIPLINYRRNVNSCQSTNHLYPKDFYYAFLELKNFLISEDLFDLLKQSFVNFAVSGCLHNLTSLKTRESYRELYVFLHENGLKDLSITEAPANYFYEKRYLKIKDVEKYSLIKSSNQPKVSIVVPIYNVEDYLKVALDSLVNQTLRDIEIICVNDGSTDKSSKIIEEYATRDERIKIVSKTNSGYGHSMNIGMELAKGEYIGILEPDDYVALKMYETLYEKAMKYDLDFIKSDFRNFRDEKENRIFKYSNLAETEYYNCIINPQKDFEAFKFDKQTWSGIYKRNFLTKHDIKHNETPGASFQDNGFWFQTFCFAEKIMILDKAFYFYRKDNPNQSTTNKEKVFIIFKEWKFIKNKLNELLSSSNDLKSVYEYCKYKSYIFHYRRVGSKFKKDFLKRFHEEFVLADKEGNLSKNYFSPANWYLLNLIINNPSEFYKVYSTNQPNYKKMLKSLSFIIKKEWKHPKRIINLLKAYKNIKKLNLFDGAYYTKKYPEAYSSKYNPIDYYMFYGYKKNHIPSKKFDSLYYLKRYSDVRKNGENPLLHYVLYGQKEGRISTKKKDSDYKINEVNKKINTQNKLFSIIFRDCTVETNNSLKLIQKFSLEFLKFIDKICEKYEIDYWLNKSNLIGAIHNKGYFPWDDGIDIGMMRKDYDKFISIIEKEIQSNELEDIIKPIRNYGQVCSYEWGEITTYLKFNYLLKDGIGFIDVLPYDYIKKNKDEEDIEGIRDLEVGKYRKSIEKNNIYNNIANDSIHLSNNEKNILKKSMKNLNLKVERSDYVIPGVDADDEFCIIPKNNIFPLSSIEFENYKFKCPFNPQKFLNSEYGESLNDLSEIVKFHCKDDEYYNSSNINILMLEQHVKKLRDVNNKDERF</sequence>
<feature type="domain" description="LicD/FKTN/FKRP nucleotidyltransferase" evidence="4">
    <location>
        <begin position="815"/>
        <end position="1027"/>
    </location>
</feature>
<name>A0A166DZS3_9EURY</name>
<dbReference type="EMBL" id="LWMW01000098">
    <property type="protein sequence ID" value="KZX16125.1"/>
    <property type="molecule type" value="Genomic_DNA"/>
</dbReference>
<dbReference type="PANTHER" id="PTHR22916">
    <property type="entry name" value="GLYCOSYLTRANSFERASE"/>
    <property type="match status" value="1"/>
</dbReference>
<dbReference type="PANTHER" id="PTHR22916:SF51">
    <property type="entry name" value="GLYCOSYLTRANSFERASE EPSH-RELATED"/>
    <property type="match status" value="1"/>
</dbReference>
<dbReference type="SUPFAM" id="SSF53448">
    <property type="entry name" value="Nucleotide-diphospho-sugar transferases"/>
    <property type="match status" value="2"/>
</dbReference>
<dbReference type="GO" id="GO:0016757">
    <property type="term" value="F:glycosyltransferase activity"/>
    <property type="evidence" value="ECO:0007669"/>
    <property type="project" value="UniProtKB-KW"/>
</dbReference>
<keyword evidence="1 5" id="KW-0328">Glycosyltransferase</keyword>
<dbReference type="InterPro" id="IPR029044">
    <property type="entry name" value="Nucleotide-diphossugar_trans"/>
</dbReference>
<feature type="domain" description="Glycosyltransferase 2-like" evidence="3">
    <location>
        <begin position="5"/>
        <end position="152"/>
    </location>
</feature>
<dbReference type="Pfam" id="PF04991">
    <property type="entry name" value="LicD"/>
    <property type="match status" value="1"/>
</dbReference>
<dbReference type="PATRIC" id="fig|47311.3.peg.1094"/>
<dbReference type="CDD" id="cd00761">
    <property type="entry name" value="Glyco_tranf_GTA_type"/>
    <property type="match status" value="2"/>
</dbReference>
<dbReference type="OrthoDB" id="74704at2157"/>
<proteinExistence type="predicted"/>
<evidence type="ECO:0000259" key="3">
    <source>
        <dbReference type="Pfam" id="PF00535"/>
    </source>
</evidence>
<feature type="domain" description="Glycosyltransferase 2-like" evidence="3">
    <location>
        <begin position="326"/>
        <end position="458"/>
    </location>
</feature>
<dbReference type="InterPro" id="IPR001173">
    <property type="entry name" value="Glyco_trans_2-like"/>
</dbReference>
<keyword evidence="2 5" id="KW-0808">Transferase</keyword>
<evidence type="ECO:0000313" key="6">
    <source>
        <dbReference type="Proteomes" id="UP000077275"/>
    </source>
</evidence>
<organism evidence="5 6">
    <name type="scientific">Methanobrevibacter cuticularis</name>
    <dbReference type="NCBI Taxonomy" id="47311"/>
    <lineage>
        <taxon>Archaea</taxon>
        <taxon>Methanobacteriati</taxon>
        <taxon>Methanobacteriota</taxon>
        <taxon>Methanomada group</taxon>
        <taxon>Methanobacteria</taxon>
        <taxon>Methanobacteriales</taxon>
        <taxon>Methanobacteriaceae</taxon>
        <taxon>Methanobrevibacter</taxon>
    </lineage>
</organism>